<keyword evidence="3" id="KW-1185">Reference proteome</keyword>
<comment type="caution">
    <text evidence="2">The sequence shown here is derived from an EMBL/GenBank/DDBJ whole genome shotgun (WGS) entry which is preliminary data.</text>
</comment>
<accession>A0A8K0LCU0</accession>
<evidence type="ECO:0000313" key="2">
    <source>
        <dbReference type="EMBL" id="KAG8629858.1"/>
    </source>
</evidence>
<name>A0A8K0LCU0_9PEZI</name>
<feature type="domain" description="Thiaminase-2/PQQC" evidence="1">
    <location>
        <begin position="19"/>
        <end position="233"/>
    </location>
</feature>
<dbReference type="Pfam" id="PF03070">
    <property type="entry name" value="TENA_THI-4"/>
    <property type="match status" value="1"/>
</dbReference>
<dbReference type="InterPro" id="IPR004305">
    <property type="entry name" value="Thiaminase-2/PQQC"/>
</dbReference>
<evidence type="ECO:0000259" key="1">
    <source>
        <dbReference type="Pfam" id="PF03070"/>
    </source>
</evidence>
<dbReference type="GO" id="GO:0006772">
    <property type="term" value="P:thiamine metabolic process"/>
    <property type="evidence" value="ECO:0007669"/>
    <property type="project" value="UniProtKB-ARBA"/>
</dbReference>
<sequence length="250" mass="28440">MPPKFTDRLMSLDPQGFKAATQHPWLRLIGQGKLPQDAQLQWLQQDRIYALSYVAFVASLLAKVSIPTTSERLTTLEWRIADMLIEALDNIRRELGMFESILKKHFDWGMTQESPKASTTTRIYQQLFAAATTSNAPLVIGLAALWGTERCYLESWRFAKQQTSASTSPKTGYDVVGQVLIPNWTSTEFESFVNDIGSLLNELAARSSTTDEDIGRCEEMWRQVLWCEERFWPEVQLPEEGAASKQVTNR</sequence>
<dbReference type="Proteomes" id="UP000809789">
    <property type="component" value="Unassembled WGS sequence"/>
</dbReference>
<proteinExistence type="predicted"/>
<dbReference type="PANTHER" id="PTHR41813">
    <property type="entry name" value="REGULATOR PAB1642, PUTATIVE (AFU_ORTHOLOGUE AFUA_3G11955)-RELATED"/>
    <property type="match status" value="1"/>
</dbReference>
<reference evidence="2" key="1">
    <citation type="submission" date="2021-07" db="EMBL/GenBank/DDBJ databases">
        <title>Elsinoe batatas strain:CRI-CJ2 Genome sequencing and assembly.</title>
        <authorList>
            <person name="Huang L."/>
        </authorList>
    </citation>
    <scope>NUCLEOTIDE SEQUENCE</scope>
    <source>
        <strain evidence="2">CRI-CJ2</strain>
    </source>
</reference>
<dbReference type="EMBL" id="JAESVG020000002">
    <property type="protein sequence ID" value="KAG8629858.1"/>
    <property type="molecule type" value="Genomic_DNA"/>
</dbReference>
<gene>
    <name evidence="2" type="ORF">KVT40_001477</name>
</gene>
<evidence type="ECO:0000313" key="3">
    <source>
        <dbReference type="Proteomes" id="UP000809789"/>
    </source>
</evidence>
<organism evidence="2 3">
    <name type="scientific">Elsinoe batatas</name>
    <dbReference type="NCBI Taxonomy" id="2601811"/>
    <lineage>
        <taxon>Eukaryota</taxon>
        <taxon>Fungi</taxon>
        <taxon>Dikarya</taxon>
        <taxon>Ascomycota</taxon>
        <taxon>Pezizomycotina</taxon>
        <taxon>Dothideomycetes</taxon>
        <taxon>Dothideomycetidae</taxon>
        <taxon>Myriangiales</taxon>
        <taxon>Elsinoaceae</taxon>
        <taxon>Elsinoe</taxon>
    </lineage>
</organism>
<dbReference type="CDD" id="cd19357">
    <property type="entry name" value="TenA_E_At3g16990-like"/>
    <property type="match status" value="1"/>
</dbReference>
<dbReference type="PANTHER" id="PTHR41813:SF2">
    <property type="entry name" value="REGULATOR PAB1642, PUTATIVE (AFU_ORTHOLOGUE AFUA_3G11955)-RELATED"/>
    <property type="match status" value="1"/>
</dbReference>
<dbReference type="InterPro" id="IPR016084">
    <property type="entry name" value="Haem_Oase-like_multi-hlx"/>
</dbReference>
<dbReference type="InterPro" id="IPR053261">
    <property type="entry name" value="Polyketide-peptide_reg"/>
</dbReference>
<dbReference type="SUPFAM" id="SSF48613">
    <property type="entry name" value="Heme oxygenase-like"/>
    <property type="match status" value="1"/>
</dbReference>
<dbReference type="Gene3D" id="1.20.910.10">
    <property type="entry name" value="Heme oxygenase-like"/>
    <property type="match status" value="1"/>
</dbReference>
<protein>
    <recommendedName>
        <fullName evidence="1">Thiaminase-2/PQQC domain-containing protein</fullName>
    </recommendedName>
</protein>
<dbReference type="AlphaFoldDB" id="A0A8K0LCU0"/>
<dbReference type="OrthoDB" id="37730at2759"/>